<evidence type="ECO:0000313" key="4">
    <source>
        <dbReference type="Proteomes" id="UP000323632"/>
    </source>
</evidence>
<keyword evidence="4" id="KW-1185">Reference proteome</keyword>
<sequence length="470" mass="54525">MLIYLLKVSFIWLVLLLIFESGFKKSRNFRLNRIYIFISILAGLLIPIVNISMLPSDVAIPEQRIAQAYTKTIETITPGNTAAFNASWDWGKILLGLYIAGACIAFLFTIREIILILKKAIYGNYEITLEHKIFSSKKQHAPFSFMGWIFISDLQYYSENELQYILQHEDAHNRYYHWIDMIGIQVIFILFWFHPFVWWFRHILKMNHEFEADSVAASDNPYEYGHFLIQQTLLKGTPVIAHSFHFSPIKNRITMLTQKRKSSTWKYALVLPVLCCFTVLFAKSTPGNQRIKEGDVSTFKGHKFYWKTTKPDSVVQKAIEMGFAQFNPQTYIYRMDNDSVYQHYQLSINPQFRSGNKGFSEYITEQLKEKYKGIIDTVTIARIHVSNVVINEKGKIVYYELTYMSQSDHSKAITSNTVLDPIVDQIIEESPAWLPGVYNGKEVMSYMDDGGEFVLGSIRFKVVAFPVKKN</sequence>
<dbReference type="CDD" id="cd07341">
    <property type="entry name" value="M56_BlaR1_MecR1_like"/>
    <property type="match status" value="1"/>
</dbReference>
<dbReference type="PANTHER" id="PTHR34978:SF3">
    <property type="entry name" value="SLR0241 PROTEIN"/>
    <property type="match status" value="1"/>
</dbReference>
<reference evidence="3 4" key="1">
    <citation type="submission" date="2019-09" db="EMBL/GenBank/DDBJ databases">
        <title>Genome sequence and assembly of Taibaiella sp.</title>
        <authorList>
            <person name="Chhetri G."/>
        </authorList>
    </citation>
    <scope>NUCLEOTIDE SEQUENCE [LARGE SCALE GENOMIC DNA]</scope>
    <source>
        <strain evidence="3 4">KVB11</strain>
    </source>
</reference>
<dbReference type="EMBL" id="VWSH01000001">
    <property type="protein sequence ID" value="KAA5537482.1"/>
    <property type="molecule type" value="Genomic_DNA"/>
</dbReference>
<feature type="transmembrane region" description="Helical" evidence="1">
    <location>
        <begin position="178"/>
        <end position="200"/>
    </location>
</feature>
<keyword evidence="1" id="KW-1133">Transmembrane helix</keyword>
<protein>
    <submittedName>
        <fullName evidence="3">M56 family metallopeptidase</fullName>
    </submittedName>
</protein>
<feature type="transmembrane region" description="Helical" evidence="1">
    <location>
        <begin position="93"/>
        <end position="110"/>
    </location>
</feature>
<feature type="transmembrane region" description="Helical" evidence="1">
    <location>
        <begin position="35"/>
        <end position="54"/>
    </location>
</feature>
<organism evidence="3 4">
    <name type="scientific">Taibaiella lutea</name>
    <dbReference type="NCBI Taxonomy" id="2608001"/>
    <lineage>
        <taxon>Bacteria</taxon>
        <taxon>Pseudomonadati</taxon>
        <taxon>Bacteroidota</taxon>
        <taxon>Chitinophagia</taxon>
        <taxon>Chitinophagales</taxon>
        <taxon>Chitinophagaceae</taxon>
        <taxon>Taibaiella</taxon>
    </lineage>
</organism>
<keyword evidence="1" id="KW-0472">Membrane</keyword>
<gene>
    <name evidence="3" type="ORF">F0919_07345</name>
</gene>
<evidence type="ECO:0000256" key="1">
    <source>
        <dbReference type="SAM" id="Phobius"/>
    </source>
</evidence>
<dbReference type="RefSeq" id="WP_150032058.1">
    <property type="nucleotide sequence ID" value="NZ_VWSH01000001.1"/>
</dbReference>
<accession>A0A5M6CU31</accession>
<evidence type="ECO:0000259" key="2">
    <source>
        <dbReference type="Pfam" id="PF05569"/>
    </source>
</evidence>
<dbReference type="PANTHER" id="PTHR34978">
    <property type="entry name" value="POSSIBLE SENSOR-TRANSDUCER PROTEIN BLAR"/>
    <property type="match status" value="1"/>
</dbReference>
<feature type="domain" description="Peptidase M56" evidence="2">
    <location>
        <begin position="16"/>
        <end position="256"/>
    </location>
</feature>
<dbReference type="InterPro" id="IPR008756">
    <property type="entry name" value="Peptidase_M56"/>
</dbReference>
<dbReference type="AlphaFoldDB" id="A0A5M6CU31"/>
<feature type="transmembrane region" description="Helical" evidence="1">
    <location>
        <begin position="264"/>
        <end position="282"/>
    </location>
</feature>
<feature type="transmembrane region" description="Helical" evidence="1">
    <location>
        <begin position="6"/>
        <end position="23"/>
    </location>
</feature>
<dbReference type="InterPro" id="IPR052173">
    <property type="entry name" value="Beta-lactam_resp_regulator"/>
</dbReference>
<dbReference type="Pfam" id="PF05569">
    <property type="entry name" value="Peptidase_M56"/>
    <property type="match status" value="1"/>
</dbReference>
<proteinExistence type="predicted"/>
<comment type="caution">
    <text evidence="3">The sequence shown here is derived from an EMBL/GenBank/DDBJ whole genome shotgun (WGS) entry which is preliminary data.</text>
</comment>
<keyword evidence="1" id="KW-0812">Transmembrane</keyword>
<name>A0A5M6CU31_9BACT</name>
<dbReference type="Proteomes" id="UP000323632">
    <property type="component" value="Unassembled WGS sequence"/>
</dbReference>
<evidence type="ECO:0000313" key="3">
    <source>
        <dbReference type="EMBL" id="KAA5537482.1"/>
    </source>
</evidence>